<evidence type="ECO:0000256" key="5">
    <source>
        <dbReference type="ARBA" id="ARBA00022723"/>
    </source>
</evidence>
<organism evidence="9 10">
    <name type="scientific">Candidatus Falkowbacteria bacterium RBG_13_39_14</name>
    <dbReference type="NCBI Taxonomy" id="1797985"/>
    <lineage>
        <taxon>Bacteria</taxon>
        <taxon>Candidatus Falkowiibacteriota</taxon>
    </lineage>
</organism>
<comment type="caution">
    <text evidence="9">The sequence shown here is derived from an EMBL/GenBank/DDBJ whole genome shotgun (WGS) entry which is preliminary data.</text>
</comment>
<dbReference type="InterPro" id="IPR040072">
    <property type="entry name" value="Methyltransferase_A"/>
</dbReference>
<dbReference type="InterPro" id="IPR058240">
    <property type="entry name" value="rSAM_sf"/>
</dbReference>
<dbReference type="SFLD" id="SFLDS00029">
    <property type="entry name" value="Radical_SAM"/>
    <property type="match status" value="1"/>
</dbReference>
<keyword evidence="4" id="KW-0949">S-adenosyl-L-methionine</keyword>
<evidence type="ECO:0000256" key="3">
    <source>
        <dbReference type="ARBA" id="ARBA00022552"/>
    </source>
</evidence>
<evidence type="ECO:0000256" key="1">
    <source>
        <dbReference type="ARBA" id="ARBA00001966"/>
    </source>
</evidence>
<dbReference type="STRING" id="1797985.A2Y83_03900"/>
<dbReference type="Gene3D" id="1.10.150.530">
    <property type="match status" value="1"/>
</dbReference>
<dbReference type="Pfam" id="PF21016">
    <property type="entry name" value="RlmN_N"/>
    <property type="match status" value="1"/>
</dbReference>
<evidence type="ECO:0000313" key="9">
    <source>
        <dbReference type="EMBL" id="OGF22776.1"/>
    </source>
</evidence>
<dbReference type="InterPro" id="IPR048641">
    <property type="entry name" value="RlmN_N"/>
</dbReference>
<name>A0A1F5S839_9BACT</name>
<dbReference type="InterPro" id="IPR013785">
    <property type="entry name" value="Aldolase_TIM"/>
</dbReference>
<evidence type="ECO:0000313" key="10">
    <source>
        <dbReference type="Proteomes" id="UP000178323"/>
    </source>
</evidence>
<keyword evidence="2" id="KW-0004">4Fe-4S</keyword>
<dbReference type="GO" id="GO:0070475">
    <property type="term" value="P:rRNA base methylation"/>
    <property type="evidence" value="ECO:0007669"/>
    <property type="project" value="TreeGrafter"/>
</dbReference>
<dbReference type="Gene3D" id="3.20.20.70">
    <property type="entry name" value="Aldolase class I"/>
    <property type="match status" value="1"/>
</dbReference>
<feature type="non-terminal residue" evidence="9">
    <location>
        <position position="277"/>
    </location>
</feature>
<evidence type="ECO:0000256" key="7">
    <source>
        <dbReference type="ARBA" id="ARBA00023014"/>
    </source>
</evidence>
<keyword evidence="6" id="KW-0408">Iron</keyword>
<dbReference type="GO" id="GO:0051539">
    <property type="term" value="F:4 iron, 4 sulfur cluster binding"/>
    <property type="evidence" value="ECO:0007669"/>
    <property type="project" value="UniProtKB-KW"/>
</dbReference>
<evidence type="ECO:0000256" key="4">
    <source>
        <dbReference type="ARBA" id="ARBA00022691"/>
    </source>
</evidence>
<keyword evidence="3" id="KW-0698">rRNA processing</keyword>
<dbReference type="EMBL" id="MFFS01000013">
    <property type="protein sequence ID" value="OGF22776.1"/>
    <property type="molecule type" value="Genomic_DNA"/>
</dbReference>
<dbReference type="Proteomes" id="UP000178323">
    <property type="component" value="Unassembled WGS sequence"/>
</dbReference>
<dbReference type="PROSITE" id="PS51918">
    <property type="entry name" value="RADICAL_SAM"/>
    <property type="match status" value="1"/>
</dbReference>
<dbReference type="GO" id="GO:0030488">
    <property type="term" value="P:tRNA methylation"/>
    <property type="evidence" value="ECO:0007669"/>
    <property type="project" value="TreeGrafter"/>
</dbReference>
<protein>
    <recommendedName>
        <fullName evidence="8">Radical SAM core domain-containing protein</fullName>
    </recommendedName>
</protein>
<dbReference type="AlphaFoldDB" id="A0A1F5S839"/>
<feature type="domain" description="Radical SAM core" evidence="8">
    <location>
        <begin position="97"/>
        <end position="277"/>
    </location>
</feature>
<sequence length="277" mass="31463">MDIDSIKKFLEKIGEPKYRLMQIIKAVYKDRILNFDEITTIPKNLRDALFKSFKILPFDEEKIFNTRITPLQKGMRPIKSLLRLADGNKIETVILPNENGWTACISTQAGCALGCKFCATGKMGFKRNLTSEEIADQILYWRGLLQVVGDMSTCRLRVNSQHCEKEACLRGQVRCGITNIVYMGMGEPFLNWENTKKSLKNLTDKNMFAFGSRSISISTAGIPDGIINFAKNFPQMNLAVSLHAANDKKRSELMPINKKHNLNDLKNAILEYFKLTN</sequence>
<accession>A0A1F5S839</accession>
<dbReference type="InterPro" id="IPR007197">
    <property type="entry name" value="rSAM"/>
</dbReference>
<evidence type="ECO:0000256" key="2">
    <source>
        <dbReference type="ARBA" id="ARBA00022485"/>
    </source>
</evidence>
<comment type="cofactor">
    <cofactor evidence="1">
        <name>[4Fe-4S] cluster</name>
        <dbReference type="ChEBI" id="CHEBI:49883"/>
    </cofactor>
</comment>
<dbReference type="SUPFAM" id="SSF102114">
    <property type="entry name" value="Radical SAM enzymes"/>
    <property type="match status" value="1"/>
</dbReference>
<dbReference type="PANTHER" id="PTHR30544">
    <property type="entry name" value="23S RRNA METHYLTRANSFERASE"/>
    <property type="match status" value="1"/>
</dbReference>
<keyword evidence="7" id="KW-0411">Iron-sulfur</keyword>
<dbReference type="GO" id="GO:0003824">
    <property type="term" value="F:catalytic activity"/>
    <property type="evidence" value="ECO:0007669"/>
    <property type="project" value="InterPro"/>
</dbReference>
<dbReference type="GO" id="GO:0046872">
    <property type="term" value="F:metal ion binding"/>
    <property type="evidence" value="ECO:0007669"/>
    <property type="project" value="UniProtKB-KW"/>
</dbReference>
<evidence type="ECO:0000256" key="6">
    <source>
        <dbReference type="ARBA" id="ARBA00023004"/>
    </source>
</evidence>
<dbReference type="PANTHER" id="PTHR30544:SF5">
    <property type="entry name" value="RADICAL SAM CORE DOMAIN-CONTAINING PROTEIN"/>
    <property type="match status" value="1"/>
</dbReference>
<reference evidence="9 10" key="1">
    <citation type="journal article" date="2016" name="Nat. Commun.">
        <title>Thousands of microbial genomes shed light on interconnected biogeochemical processes in an aquifer system.</title>
        <authorList>
            <person name="Anantharaman K."/>
            <person name="Brown C.T."/>
            <person name="Hug L.A."/>
            <person name="Sharon I."/>
            <person name="Castelle C.J."/>
            <person name="Probst A.J."/>
            <person name="Thomas B.C."/>
            <person name="Singh A."/>
            <person name="Wilkins M.J."/>
            <person name="Karaoz U."/>
            <person name="Brodie E.L."/>
            <person name="Williams K.H."/>
            <person name="Hubbard S.S."/>
            <person name="Banfield J.F."/>
        </authorList>
    </citation>
    <scope>NUCLEOTIDE SEQUENCE [LARGE SCALE GENOMIC DNA]</scope>
</reference>
<keyword evidence="5" id="KW-0479">Metal-binding</keyword>
<gene>
    <name evidence="9" type="ORF">A2Y83_03900</name>
</gene>
<proteinExistence type="predicted"/>
<evidence type="ECO:0000259" key="8">
    <source>
        <dbReference type="PROSITE" id="PS51918"/>
    </source>
</evidence>